<name>A0A7W3PE75_9MICO</name>
<protein>
    <submittedName>
        <fullName evidence="2">Heme/copper-type cytochrome/quinol oxidase subunit 1</fullName>
    </submittedName>
</protein>
<dbReference type="RefSeq" id="WP_182616475.1">
    <property type="nucleotide sequence ID" value="NZ_BAAATF010000003.1"/>
</dbReference>
<dbReference type="Proteomes" id="UP000540568">
    <property type="component" value="Unassembled WGS sequence"/>
</dbReference>
<feature type="transmembrane region" description="Helical" evidence="1">
    <location>
        <begin position="68"/>
        <end position="86"/>
    </location>
</feature>
<feature type="transmembrane region" description="Helical" evidence="1">
    <location>
        <begin position="17"/>
        <end position="36"/>
    </location>
</feature>
<reference evidence="2 3" key="1">
    <citation type="submission" date="2020-07" db="EMBL/GenBank/DDBJ databases">
        <title>Sequencing the genomes of 1000 actinobacteria strains.</title>
        <authorList>
            <person name="Klenk H.-P."/>
        </authorList>
    </citation>
    <scope>NUCLEOTIDE SEQUENCE [LARGE SCALE GENOMIC DNA]</scope>
    <source>
        <strain evidence="2 3">DSM 44121</strain>
    </source>
</reference>
<organism evidence="2 3">
    <name type="scientific">Promicromonospora sukumoe</name>
    <dbReference type="NCBI Taxonomy" id="88382"/>
    <lineage>
        <taxon>Bacteria</taxon>
        <taxon>Bacillati</taxon>
        <taxon>Actinomycetota</taxon>
        <taxon>Actinomycetes</taxon>
        <taxon>Micrococcales</taxon>
        <taxon>Promicromonosporaceae</taxon>
        <taxon>Promicromonospora</taxon>
    </lineage>
</organism>
<keyword evidence="1" id="KW-0472">Membrane</keyword>
<sequence>MTTPTPSEPRRPVPTRAVLAALVVVGLALLAAAVWSGTRPVSYGWFAYAPLSETTYVPNPGLAPGTTALLAGLGALLLGGAAGFVVGRRSLSAPGPATGNGETPAG</sequence>
<accession>A0A7W3PE75</accession>
<evidence type="ECO:0000313" key="2">
    <source>
        <dbReference type="EMBL" id="MBA8808466.1"/>
    </source>
</evidence>
<comment type="caution">
    <text evidence="2">The sequence shown here is derived from an EMBL/GenBank/DDBJ whole genome shotgun (WGS) entry which is preliminary data.</text>
</comment>
<evidence type="ECO:0000256" key="1">
    <source>
        <dbReference type="SAM" id="Phobius"/>
    </source>
</evidence>
<proteinExistence type="predicted"/>
<evidence type="ECO:0000313" key="3">
    <source>
        <dbReference type="Proteomes" id="UP000540568"/>
    </source>
</evidence>
<dbReference type="AlphaFoldDB" id="A0A7W3PE75"/>
<dbReference type="EMBL" id="JACGWV010000001">
    <property type="protein sequence ID" value="MBA8808466.1"/>
    <property type="molecule type" value="Genomic_DNA"/>
</dbReference>
<gene>
    <name evidence="2" type="ORF">FHX71_002408</name>
</gene>
<keyword evidence="3" id="KW-1185">Reference proteome</keyword>
<keyword evidence="1" id="KW-0812">Transmembrane</keyword>
<keyword evidence="1" id="KW-1133">Transmembrane helix</keyword>